<dbReference type="PANTHER" id="PTHR43581">
    <property type="entry name" value="ATP/GTP PHOSPHATASE"/>
    <property type="match status" value="1"/>
</dbReference>
<dbReference type="Pfam" id="PF13304">
    <property type="entry name" value="AAA_21"/>
    <property type="match status" value="1"/>
</dbReference>
<dbReference type="EMBL" id="CP085083">
    <property type="protein sequence ID" value="WDZ50586.1"/>
    <property type="molecule type" value="Genomic_DNA"/>
</dbReference>
<dbReference type="AlphaFoldDB" id="A0AAJ6P4P8"/>
<evidence type="ECO:0000259" key="1">
    <source>
        <dbReference type="Pfam" id="PF13304"/>
    </source>
</evidence>
<dbReference type="SUPFAM" id="SSF52540">
    <property type="entry name" value="P-loop containing nucleoside triphosphate hydrolases"/>
    <property type="match status" value="1"/>
</dbReference>
<dbReference type="PANTHER" id="PTHR43581:SF2">
    <property type="entry name" value="EXCINUCLEASE ATPASE SUBUNIT"/>
    <property type="match status" value="1"/>
</dbReference>
<evidence type="ECO:0000313" key="3">
    <source>
        <dbReference type="Proteomes" id="UP001199528"/>
    </source>
</evidence>
<dbReference type="InterPro" id="IPR027417">
    <property type="entry name" value="P-loop_NTPase"/>
</dbReference>
<name>A0AAJ6P4P8_9GAMM</name>
<dbReference type="GO" id="GO:0005524">
    <property type="term" value="F:ATP binding"/>
    <property type="evidence" value="ECO:0007669"/>
    <property type="project" value="InterPro"/>
</dbReference>
<organism evidence="2 3">
    <name type="scientific">Acinetobacter vivianii</name>
    <dbReference type="NCBI Taxonomy" id="1776742"/>
    <lineage>
        <taxon>Bacteria</taxon>
        <taxon>Pseudomonadati</taxon>
        <taxon>Pseudomonadota</taxon>
        <taxon>Gammaproteobacteria</taxon>
        <taxon>Moraxellales</taxon>
        <taxon>Moraxellaceae</taxon>
        <taxon>Acinetobacter</taxon>
    </lineage>
</organism>
<dbReference type="InterPro" id="IPR003959">
    <property type="entry name" value="ATPase_AAA_core"/>
</dbReference>
<dbReference type="KEGG" id="aviv:LF296_14875"/>
<dbReference type="Proteomes" id="UP001199528">
    <property type="component" value="Chromosome"/>
</dbReference>
<dbReference type="InterPro" id="IPR051396">
    <property type="entry name" value="Bact_Antivir_Def_Nuclease"/>
</dbReference>
<feature type="domain" description="ATPase AAA-type core" evidence="1">
    <location>
        <begin position="34"/>
        <end position="442"/>
    </location>
</feature>
<dbReference type="Gene3D" id="3.40.50.300">
    <property type="entry name" value="P-loop containing nucleotide triphosphate hydrolases"/>
    <property type="match status" value="1"/>
</dbReference>
<protein>
    <submittedName>
        <fullName evidence="2">AAA family ATPase</fullName>
    </submittedName>
</protein>
<gene>
    <name evidence="2" type="ORF">LF296_14875</name>
</gene>
<evidence type="ECO:0000313" key="2">
    <source>
        <dbReference type="EMBL" id="WDZ50586.1"/>
    </source>
</evidence>
<reference evidence="2" key="2">
    <citation type="submission" date="2023-02" db="EMBL/GenBank/DDBJ databases">
        <authorList>
            <person name="Huang Y."/>
            <person name="Zhang Y."/>
            <person name="Zhang T."/>
            <person name="Wang J."/>
        </authorList>
    </citation>
    <scope>NUCLEOTIDE SEQUENCE</scope>
    <source>
        <strain evidence="2">KJ-1</strain>
    </source>
</reference>
<dbReference type="RefSeq" id="WP_272654816.1">
    <property type="nucleotide sequence ID" value="NZ_CP085083.1"/>
</dbReference>
<accession>A0AAJ6P4P8</accession>
<proteinExistence type="predicted"/>
<dbReference type="GO" id="GO:0016887">
    <property type="term" value="F:ATP hydrolysis activity"/>
    <property type="evidence" value="ECO:0007669"/>
    <property type="project" value="InterPro"/>
</dbReference>
<sequence>MSEKIIGLKIKSLFDRFNYEINLKDNKLVIITAPNGYGKSTILNIIRAFSSNDFFYLLNEKFVELIFEFDNHSPVSIKKIESKTSSDFFDDEVININESKIVISSKNKRSQIIDHRLVDRLCERAEGYMPISRMNANKWIDERNGVIYDKASLVSNFISNSIFRDQLKIENWLLDLSSSLTVQFIPTNRLSQQVSISPRRVRAELSNNLMVEIIAREIKTEIDKEIKNQYNEGRKRETNFPKRLMEALNSTREVSIDEIQSLITKIQYYESNYLRLGIVPDIGLTEQLGLSTSSTDSELAAGRVVLKTYLSDVIEKFKILDELANKLDLFTKSINKLMAFKKIFINAEKGFDVKTFEGDFIEDSINYSKVVPLNSLSSGEQHLIVLIGKLIFSNIKDGLILIDEPEISLHPAWQEKFLEILMSIQELTKFDLLIATHSPQLIGDRWDDVIELAEQVS</sequence>
<reference evidence="2" key="1">
    <citation type="journal article" date="2022" name="Front Environ Sci">
        <title>Complete genome sequence analysis of a novel alkane-degrading bacterial strain, Acinetobacter vivianii KJ-1, and its diesel degradation ability.</title>
        <authorList>
            <person name="Zhang Y."/>
            <person name="Song F."/>
            <person name="Wang J."/>
            <person name="Zhao Q."/>
            <person name="Zheng L."/>
            <person name="Wang Z."/>
            <person name="Zhang X."/>
            <person name="Gao Y."/>
            <person name="Chen G."/>
            <person name="Huang Y."/>
        </authorList>
    </citation>
    <scope>NUCLEOTIDE SEQUENCE</scope>
    <source>
        <strain evidence="2">KJ-1</strain>
    </source>
</reference>